<dbReference type="EMBL" id="BK016171">
    <property type="protein sequence ID" value="DAF99754.1"/>
    <property type="molecule type" value="Genomic_DNA"/>
</dbReference>
<accession>A0A8S5UZF5</accession>
<sequence>MFVRGFFIALYLDQSIIFRRYKRVLLRKMVQILRKFSSRIIIALSR</sequence>
<name>A0A8S5UZF5_9CAUD</name>
<reference evidence="1" key="1">
    <citation type="journal article" date="2021" name="Proc. Natl. Acad. Sci. U.S.A.">
        <title>A Catalog of Tens of Thousands of Viruses from Human Metagenomes Reveals Hidden Associations with Chronic Diseases.</title>
        <authorList>
            <person name="Tisza M.J."/>
            <person name="Buck C.B."/>
        </authorList>
    </citation>
    <scope>NUCLEOTIDE SEQUENCE</scope>
    <source>
        <strain evidence="1">CtuOq1</strain>
    </source>
</reference>
<proteinExistence type="predicted"/>
<organism evidence="1">
    <name type="scientific">Siphoviridae sp. ctuOq1</name>
    <dbReference type="NCBI Taxonomy" id="2825713"/>
    <lineage>
        <taxon>Viruses</taxon>
        <taxon>Duplodnaviria</taxon>
        <taxon>Heunggongvirae</taxon>
        <taxon>Uroviricota</taxon>
        <taxon>Caudoviricetes</taxon>
    </lineage>
</organism>
<evidence type="ECO:0000313" key="1">
    <source>
        <dbReference type="EMBL" id="DAF99754.1"/>
    </source>
</evidence>
<protein>
    <submittedName>
        <fullName evidence="1">Uncharacterized protein</fullName>
    </submittedName>
</protein>